<comment type="caution">
    <text evidence="3">The sequence shown here is derived from an EMBL/GenBank/DDBJ whole genome shotgun (WGS) entry which is preliminary data.</text>
</comment>
<keyword evidence="4" id="KW-1185">Reference proteome</keyword>
<evidence type="ECO:0000256" key="2">
    <source>
        <dbReference type="SAM" id="SignalP"/>
    </source>
</evidence>
<dbReference type="RefSeq" id="WP_250060437.1">
    <property type="nucleotide sequence ID" value="NZ_JAMJPK010000003.1"/>
</dbReference>
<dbReference type="Proteomes" id="UP001165369">
    <property type="component" value="Unassembled WGS sequence"/>
</dbReference>
<evidence type="ECO:0000313" key="4">
    <source>
        <dbReference type="Proteomes" id="UP001165369"/>
    </source>
</evidence>
<evidence type="ECO:0008006" key="5">
    <source>
        <dbReference type="Google" id="ProtNLM"/>
    </source>
</evidence>
<evidence type="ECO:0000313" key="3">
    <source>
        <dbReference type="EMBL" id="MCL7940383.1"/>
    </source>
</evidence>
<accession>A0ABT0T0I9</accession>
<keyword evidence="2" id="KW-0732">Signal</keyword>
<protein>
    <recommendedName>
        <fullName evidence="5">Secreted protein</fullName>
    </recommendedName>
</protein>
<feature type="chain" id="PRO_5047489739" description="Secreted protein" evidence="2">
    <location>
        <begin position="20"/>
        <end position="100"/>
    </location>
</feature>
<feature type="region of interest" description="Disordered" evidence="1">
    <location>
        <begin position="17"/>
        <end position="100"/>
    </location>
</feature>
<name>A0ABT0T0I9_9GAMM</name>
<organism evidence="3 4">
    <name type="scientific">Halomonas gemina</name>
    <dbReference type="NCBI Taxonomy" id="2945105"/>
    <lineage>
        <taxon>Bacteria</taxon>
        <taxon>Pseudomonadati</taxon>
        <taxon>Pseudomonadota</taxon>
        <taxon>Gammaproteobacteria</taxon>
        <taxon>Oceanospirillales</taxon>
        <taxon>Halomonadaceae</taxon>
        <taxon>Halomonas</taxon>
    </lineage>
</organism>
<gene>
    <name evidence="3" type="ORF">M8009_08740</name>
</gene>
<feature type="signal peptide" evidence="2">
    <location>
        <begin position="1"/>
        <end position="19"/>
    </location>
</feature>
<reference evidence="3" key="1">
    <citation type="submission" date="2022-05" db="EMBL/GenBank/DDBJ databases">
        <title>Halomonas geminus sp. nov. and Halomonas llamarensis sp. nov. isolated from high-altitude salars of the Atacama Desert.</title>
        <authorList>
            <person name="Hintersatz C."/>
            <person name="Rojas L.A."/>
            <person name="Wei T.-S."/>
            <person name="Kutschke S."/>
            <person name="Lehmann F."/>
            <person name="Jain R."/>
            <person name="Pollmann K."/>
        </authorList>
    </citation>
    <scope>NUCLEOTIDE SEQUENCE</scope>
    <source>
        <strain evidence="3">ATCH28</strain>
    </source>
</reference>
<feature type="compositionally biased region" description="Basic and acidic residues" evidence="1">
    <location>
        <begin position="35"/>
        <end position="48"/>
    </location>
</feature>
<proteinExistence type="predicted"/>
<feature type="compositionally biased region" description="Low complexity" evidence="1">
    <location>
        <begin position="17"/>
        <end position="34"/>
    </location>
</feature>
<dbReference type="EMBL" id="JAMJPK010000003">
    <property type="protein sequence ID" value="MCL7940383.1"/>
    <property type="molecule type" value="Genomic_DNA"/>
</dbReference>
<sequence length="100" mass="10498">MNKLLAILALILLATTAVAQESSGSSGSENGSAAADERMEEHLEKADSNEQGTTEAPGGGAEPTENWFGCPPAEGDKEEGDQQEECEKQRNETDDEEGAS</sequence>
<evidence type="ECO:0000256" key="1">
    <source>
        <dbReference type="SAM" id="MobiDB-lite"/>
    </source>
</evidence>